<protein>
    <submittedName>
        <fullName evidence="2">Uncharacterized protein</fullName>
    </submittedName>
</protein>
<proteinExistence type="predicted"/>
<evidence type="ECO:0000313" key="2">
    <source>
        <dbReference type="EMBL" id="KAH7176092.1"/>
    </source>
</evidence>
<evidence type="ECO:0000256" key="1">
    <source>
        <dbReference type="SAM" id="MobiDB-lite"/>
    </source>
</evidence>
<name>A0A9P9FTU7_9HYPO</name>
<evidence type="ECO:0000313" key="3">
    <source>
        <dbReference type="Proteomes" id="UP000738349"/>
    </source>
</evidence>
<feature type="region of interest" description="Disordered" evidence="1">
    <location>
        <begin position="310"/>
        <end position="337"/>
    </location>
</feature>
<keyword evidence="3" id="KW-1185">Reference proteome</keyword>
<reference evidence="2" key="1">
    <citation type="journal article" date="2021" name="Nat. Commun.">
        <title>Genetic determinants of endophytism in the Arabidopsis root mycobiome.</title>
        <authorList>
            <person name="Mesny F."/>
            <person name="Miyauchi S."/>
            <person name="Thiergart T."/>
            <person name="Pickel B."/>
            <person name="Atanasova L."/>
            <person name="Karlsson M."/>
            <person name="Huettel B."/>
            <person name="Barry K.W."/>
            <person name="Haridas S."/>
            <person name="Chen C."/>
            <person name="Bauer D."/>
            <person name="Andreopoulos W."/>
            <person name="Pangilinan J."/>
            <person name="LaButti K."/>
            <person name="Riley R."/>
            <person name="Lipzen A."/>
            <person name="Clum A."/>
            <person name="Drula E."/>
            <person name="Henrissat B."/>
            <person name="Kohler A."/>
            <person name="Grigoriev I.V."/>
            <person name="Martin F.M."/>
            <person name="Hacquard S."/>
        </authorList>
    </citation>
    <scope>NUCLEOTIDE SEQUENCE</scope>
    <source>
        <strain evidence="2">MPI-CAGE-AT-0147</strain>
    </source>
</reference>
<comment type="caution">
    <text evidence="2">The sequence shown here is derived from an EMBL/GenBank/DDBJ whole genome shotgun (WGS) entry which is preliminary data.</text>
</comment>
<organism evidence="2 3">
    <name type="scientific">Dactylonectria macrodidyma</name>
    <dbReference type="NCBI Taxonomy" id="307937"/>
    <lineage>
        <taxon>Eukaryota</taxon>
        <taxon>Fungi</taxon>
        <taxon>Dikarya</taxon>
        <taxon>Ascomycota</taxon>
        <taxon>Pezizomycotina</taxon>
        <taxon>Sordariomycetes</taxon>
        <taxon>Hypocreomycetidae</taxon>
        <taxon>Hypocreales</taxon>
        <taxon>Nectriaceae</taxon>
        <taxon>Dactylonectria</taxon>
    </lineage>
</organism>
<dbReference type="AlphaFoldDB" id="A0A9P9FTU7"/>
<gene>
    <name evidence="2" type="ORF">EDB81DRAFT_850110</name>
</gene>
<dbReference type="EMBL" id="JAGMUV010000001">
    <property type="protein sequence ID" value="KAH7176092.1"/>
    <property type="molecule type" value="Genomic_DNA"/>
</dbReference>
<dbReference type="OrthoDB" id="5068804at2759"/>
<feature type="region of interest" description="Disordered" evidence="1">
    <location>
        <begin position="172"/>
        <end position="193"/>
    </location>
</feature>
<feature type="compositionally biased region" description="Basic and acidic residues" evidence="1">
    <location>
        <begin position="320"/>
        <end position="337"/>
    </location>
</feature>
<sequence length="337" mass="37634">MNIGQLQSPENRLYTMQDSVRGCPHEEQLLNALMKPNSLRIGFEKMKQPQTSSIDGPQHASSGGACVIEDMNMGSDGQQILVSTTGEPVRAKRMIAGSRVTQFVGSVSDESFQLYLKYGRQSSTASFWKLLTVGSKFSVIHLGDSPRFWNQYPSFRMTGALPDFEWPTVLSAHPGKSQQQDSGEQQRKSQWRDVGAPRSIAHIGRASMDATFLICLKVVGIFLPAFYNPTSFYVSSEHQTLYQTPQKLEWHEPCRIYNCGWLESEANQARFSIAPELVTPEIENWDCVSELWDPRASAIRRFLAARGTIGHGSPFPGGSERSRTSEGHRDISIGARE</sequence>
<accession>A0A9P9FTU7</accession>
<dbReference type="Proteomes" id="UP000738349">
    <property type="component" value="Unassembled WGS sequence"/>
</dbReference>